<evidence type="ECO:0000313" key="6">
    <source>
        <dbReference type="EMBL" id="BAO00018.1"/>
    </source>
</evidence>
<dbReference type="EMBL" id="AP012554">
    <property type="protein sequence ID" value="BAO00018.1"/>
    <property type="molecule type" value="Genomic_DNA"/>
</dbReference>
<name>U3U8R4_9GAMM</name>
<dbReference type="OrthoDB" id="6505199at2"/>
<organism evidence="6 7">
    <name type="scientific">Candidatus Pantoea carbekii</name>
    <dbReference type="NCBI Taxonomy" id="1235990"/>
    <lineage>
        <taxon>Bacteria</taxon>
        <taxon>Pseudomonadati</taxon>
        <taxon>Pseudomonadota</taxon>
        <taxon>Gammaproteobacteria</taxon>
        <taxon>Enterobacterales</taxon>
        <taxon>Erwiniaceae</taxon>
        <taxon>Pantoea</taxon>
    </lineage>
</organism>
<sequence length="124" mass="14521">MSALLDNDQMKFIRIVFLFQPVTFLTSGFLFNLKEFTWATSALAGGITAWLPNMLFMCLAWRLQTQMFIKKYFVWNFVLYETIKLIITFIFLGIMLGVFKAVFWPLVITWLSVIVVQIIAFSRN</sequence>
<dbReference type="InterPro" id="IPR005598">
    <property type="entry name" value="ATP_synth_I"/>
</dbReference>
<protein>
    <submittedName>
        <fullName evidence="6">Uncharacterized protein</fullName>
    </submittedName>
</protein>
<evidence type="ECO:0000256" key="4">
    <source>
        <dbReference type="ARBA" id="ARBA00022989"/>
    </source>
</evidence>
<comment type="subcellular location">
    <subcellularLocation>
        <location evidence="1">Cell membrane</location>
        <topology evidence="1">Multi-pass membrane protein</topology>
    </subcellularLocation>
</comment>
<dbReference type="STRING" id="1235990.BMSBPS_0513"/>
<evidence type="ECO:0000256" key="1">
    <source>
        <dbReference type="ARBA" id="ARBA00004651"/>
    </source>
</evidence>
<accession>U3U8R4</accession>
<dbReference type="Proteomes" id="UP000016900">
    <property type="component" value="Chromosome"/>
</dbReference>
<dbReference type="eggNOG" id="COG3312">
    <property type="taxonomic scope" value="Bacteria"/>
</dbReference>
<dbReference type="PATRIC" id="fig|1235990.3.peg.49"/>
<dbReference type="RefSeq" id="WP_022564037.1">
    <property type="nucleotide sequence ID" value="NZ_CP010907.1"/>
</dbReference>
<proteinExistence type="predicted"/>
<keyword evidence="5" id="KW-0472">Membrane</keyword>
<dbReference type="AlphaFoldDB" id="U3U8R4"/>
<dbReference type="KEGG" id="pck:BMSBPS_0513"/>
<keyword evidence="4" id="KW-1133">Transmembrane helix</keyword>
<evidence type="ECO:0000256" key="3">
    <source>
        <dbReference type="ARBA" id="ARBA00022692"/>
    </source>
</evidence>
<reference evidence="6 7" key="1">
    <citation type="submission" date="2012-10" db="EMBL/GenBank/DDBJ databases">
        <title>Genome sequence of the symbiont of the pentatomidae stink bug Halyomorpha halys.</title>
        <authorList>
            <person name="Kobayashi H."/>
            <person name="Fujii-Muramatsu R."/>
            <person name="Takeishi K."/>
            <person name="Noda H."/>
        </authorList>
    </citation>
    <scope>NUCLEOTIDE SEQUENCE [LARGE SCALE GENOMIC DNA]</scope>
</reference>
<evidence type="ECO:0000256" key="2">
    <source>
        <dbReference type="ARBA" id="ARBA00022475"/>
    </source>
</evidence>
<gene>
    <name evidence="6" type="ORF">HHS_00480</name>
</gene>
<dbReference type="Pfam" id="PF03899">
    <property type="entry name" value="ATP-synt_I"/>
    <property type="match status" value="1"/>
</dbReference>
<keyword evidence="3" id="KW-0812">Transmembrane</keyword>
<evidence type="ECO:0000256" key="5">
    <source>
        <dbReference type="ARBA" id="ARBA00023136"/>
    </source>
</evidence>
<keyword evidence="2" id="KW-1003">Cell membrane</keyword>
<dbReference type="GO" id="GO:0005886">
    <property type="term" value="C:plasma membrane"/>
    <property type="evidence" value="ECO:0007669"/>
    <property type="project" value="UniProtKB-SubCell"/>
</dbReference>
<dbReference type="KEGG" id="hhs:HHS_00480"/>
<keyword evidence="7" id="KW-1185">Reference proteome</keyword>
<evidence type="ECO:0000313" key="7">
    <source>
        <dbReference type="Proteomes" id="UP000016900"/>
    </source>
</evidence>